<accession>A0ABN6RRU5</accession>
<reference evidence="2" key="1">
    <citation type="submission" date="2022-08" db="EMBL/GenBank/DDBJ databases">
        <title>Genome Sequence of the sulphate-reducing bacterium, Pseudodesulfovibrio portus JCM14722.</title>
        <authorList>
            <person name="Kondo R."/>
            <person name="Kataoka T."/>
        </authorList>
    </citation>
    <scope>NUCLEOTIDE SEQUENCE</scope>
    <source>
        <strain evidence="2">JCM 14722</strain>
    </source>
</reference>
<organism evidence="2 3">
    <name type="scientific">Pseudodesulfovibrio portus</name>
    <dbReference type="NCBI Taxonomy" id="231439"/>
    <lineage>
        <taxon>Bacteria</taxon>
        <taxon>Pseudomonadati</taxon>
        <taxon>Thermodesulfobacteriota</taxon>
        <taxon>Desulfovibrionia</taxon>
        <taxon>Desulfovibrionales</taxon>
        <taxon>Desulfovibrionaceae</taxon>
    </lineage>
</organism>
<evidence type="ECO:0000313" key="2">
    <source>
        <dbReference type="EMBL" id="BDQ33329.1"/>
    </source>
</evidence>
<keyword evidence="1" id="KW-0732">Signal</keyword>
<proteinExistence type="predicted"/>
<name>A0ABN6RRU5_9BACT</name>
<evidence type="ECO:0000313" key="3">
    <source>
        <dbReference type="Proteomes" id="UP001061361"/>
    </source>
</evidence>
<dbReference type="EMBL" id="AP026708">
    <property type="protein sequence ID" value="BDQ33329.1"/>
    <property type="molecule type" value="Genomic_DNA"/>
</dbReference>
<feature type="signal peptide" evidence="1">
    <location>
        <begin position="1"/>
        <end position="20"/>
    </location>
</feature>
<evidence type="ECO:0000256" key="1">
    <source>
        <dbReference type="SAM" id="SignalP"/>
    </source>
</evidence>
<gene>
    <name evidence="2" type="ORF">JCM14722_08710</name>
</gene>
<feature type="chain" id="PRO_5046845650" evidence="1">
    <location>
        <begin position="21"/>
        <end position="238"/>
    </location>
</feature>
<dbReference type="Proteomes" id="UP001061361">
    <property type="component" value="Chromosome"/>
</dbReference>
<sequence>MLRMSAVLSLVLCLPLAAFAGEAVNIDTLAGQWSYGQTVSNDVYVDAVELVPGEKGLGGVMTYMDGEETRQDVFSNFAVDKWGRITFVTTRPNGRVAKHSGELCNNGNTVRGNYNLGFGVGGRFVLDRFVDGAPPSMCGRWEYGIIKPGDGKAVTGDALLLGDSSGLFEGYLHYRTIDTSPKKIEGRVADDGTLLFEIYEKKTYVHQGRLDETGTAVEGTWADSGPGKGRFTMRKFTE</sequence>
<protein>
    <submittedName>
        <fullName evidence="2">Uncharacterized protein</fullName>
    </submittedName>
</protein>
<dbReference type="RefSeq" id="WP_264983380.1">
    <property type="nucleotide sequence ID" value="NZ_AP026708.1"/>
</dbReference>
<keyword evidence="3" id="KW-1185">Reference proteome</keyword>